<dbReference type="RefSeq" id="WP_041878335.1">
    <property type="nucleotide sequence ID" value="NZ_CP157278.1"/>
</dbReference>
<dbReference type="Proteomes" id="UP000032049">
    <property type="component" value="Unassembled WGS sequence"/>
</dbReference>
<comment type="caution">
    <text evidence="1">The sequence shown here is derived from an EMBL/GenBank/DDBJ whole genome shotgun (WGS) entry which is preliminary data.</text>
</comment>
<evidence type="ECO:0000313" key="1">
    <source>
        <dbReference type="EMBL" id="KIO78467.1"/>
    </source>
</evidence>
<evidence type="ECO:0008006" key="3">
    <source>
        <dbReference type="Google" id="ProtNLM"/>
    </source>
</evidence>
<accession>A0A0D0GMP8</accession>
<protein>
    <recommendedName>
        <fullName evidence="3">DUF2490 domain-containing protein</fullName>
    </recommendedName>
</protein>
<gene>
    <name evidence="1" type="ORF">TH53_03375</name>
</gene>
<dbReference type="InterPro" id="IPR019619">
    <property type="entry name" value="DUF2490"/>
</dbReference>
<dbReference type="OrthoDB" id="1118734at2"/>
<dbReference type="EMBL" id="JXRA01000013">
    <property type="protein sequence ID" value="KIO78467.1"/>
    <property type="molecule type" value="Genomic_DNA"/>
</dbReference>
<sequence length="234" mass="27315">MKQVLLSALIALILNLSVYFIASAQPGKFNQFYMFLARAKVAPQWTVTSLVQYRSYDADITDSRLFLVNTYADYKLKNAPVQFGGGYMYLEISPYDETGTEKKTILEHRVFQQVTIGHKLSERLDLSQRYRFEERFLFSDRFILRARHLLTANYKLGNLENGRWTLIGKNEIRMNLDKETAFDSFRLWGGAGYKVTKTFEVESYWMSQFESGGIFNFGVLSLRKSFDFTRKNKN</sequence>
<dbReference type="AlphaFoldDB" id="A0A0D0GMP8"/>
<proteinExistence type="predicted"/>
<organism evidence="1 2">
    <name type="scientific">Pedobacter lusitanus</name>
    <dbReference type="NCBI Taxonomy" id="1503925"/>
    <lineage>
        <taxon>Bacteria</taxon>
        <taxon>Pseudomonadati</taxon>
        <taxon>Bacteroidota</taxon>
        <taxon>Sphingobacteriia</taxon>
        <taxon>Sphingobacteriales</taxon>
        <taxon>Sphingobacteriaceae</taxon>
        <taxon>Pedobacter</taxon>
    </lineage>
</organism>
<keyword evidence="2" id="KW-1185">Reference proteome</keyword>
<dbReference type="Pfam" id="PF10677">
    <property type="entry name" value="DUF2490"/>
    <property type="match status" value="1"/>
</dbReference>
<dbReference type="STRING" id="1503925.TH53_03375"/>
<evidence type="ECO:0000313" key="2">
    <source>
        <dbReference type="Proteomes" id="UP000032049"/>
    </source>
</evidence>
<reference evidence="1 2" key="1">
    <citation type="submission" date="2015-01" db="EMBL/GenBank/DDBJ databases">
        <title>Draft genome sequence of Pedobacter sp. NL19 isolated from sludge of an effluent treatment pond in an abandoned uranium mine.</title>
        <authorList>
            <person name="Santos T."/>
            <person name="Caetano T."/>
            <person name="Covas C."/>
            <person name="Cruz A."/>
            <person name="Mendo S."/>
        </authorList>
    </citation>
    <scope>NUCLEOTIDE SEQUENCE [LARGE SCALE GENOMIC DNA]</scope>
    <source>
        <strain evidence="1 2">NL19</strain>
    </source>
</reference>
<name>A0A0D0GMP8_9SPHI</name>